<gene>
    <name evidence="8" type="ORF">HNP82_003205</name>
</gene>
<evidence type="ECO:0000259" key="7">
    <source>
        <dbReference type="PROSITE" id="PS01124"/>
    </source>
</evidence>
<dbReference type="SUPFAM" id="SSF51445">
    <property type="entry name" value="(Trans)glycosidases"/>
    <property type="match status" value="1"/>
</dbReference>
<dbReference type="PANTHER" id="PTHR43280:SF2">
    <property type="entry name" value="HTH-TYPE TRANSCRIPTIONAL REGULATOR EXSA"/>
    <property type="match status" value="1"/>
</dbReference>
<dbReference type="Gene3D" id="3.20.20.80">
    <property type="entry name" value="Glycosidases"/>
    <property type="match status" value="1"/>
</dbReference>
<keyword evidence="5" id="KW-0804">Transcription</keyword>
<dbReference type="GO" id="GO:0043565">
    <property type="term" value="F:sequence-specific DNA binding"/>
    <property type="evidence" value="ECO:0007669"/>
    <property type="project" value="InterPro"/>
</dbReference>
<evidence type="ECO:0000256" key="5">
    <source>
        <dbReference type="ARBA" id="ARBA00023163"/>
    </source>
</evidence>
<dbReference type="Gene3D" id="2.60.120.10">
    <property type="entry name" value="Jelly Rolls"/>
    <property type="match status" value="1"/>
</dbReference>
<dbReference type="PROSITE" id="PS01124">
    <property type="entry name" value="HTH_ARAC_FAMILY_2"/>
    <property type="match status" value="1"/>
</dbReference>
<dbReference type="InterPro" id="IPR020449">
    <property type="entry name" value="Tscrpt_reg_AraC-type_HTH"/>
</dbReference>
<comment type="caution">
    <text evidence="8">The sequence shown here is derived from an EMBL/GenBank/DDBJ whole genome shotgun (WGS) entry which is preliminary data.</text>
</comment>
<accession>A0A7W8M742</accession>
<dbReference type="PANTHER" id="PTHR43280">
    <property type="entry name" value="ARAC-FAMILY TRANSCRIPTIONAL REGULATOR"/>
    <property type="match status" value="1"/>
</dbReference>
<dbReference type="InterPro" id="IPR017853">
    <property type="entry name" value="GH"/>
</dbReference>
<dbReference type="GO" id="GO:0016798">
    <property type="term" value="F:hydrolase activity, acting on glycosyl bonds"/>
    <property type="evidence" value="ECO:0007669"/>
    <property type="project" value="UniProtKB-KW"/>
</dbReference>
<dbReference type="SUPFAM" id="SSF51011">
    <property type="entry name" value="Glycosyl hydrolase domain"/>
    <property type="match status" value="1"/>
</dbReference>
<keyword evidence="4 8" id="KW-0238">DNA-binding</keyword>
<keyword evidence="3" id="KW-0805">Transcription regulation</keyword>
<evidence type="ECO:0000256" key="1">
    <source>
        <dbReference type="ARBA" id="ARBA00008875"/>
    </source>
</evidence>
<sequence>MKKYILKLFIVSAFANGETDRICLLKCSGYLLDRRKMLYFLYDDFSGERTVEMNLKEKDFDLTFQMGKGENITTVLNDIKLIYILSGSMDVSVGTENFNAGAGDFFLLNVGQSFGWKSREDCLYACLKIRYGLFTENLGMPYLYFICSTVRGDMNADIYQRVFQVLSQLVREYTAAPGTPGFRRETLWYSLMDILVRHCLFHRPESIENIEISQRMILVMQYVCANYMKNLSQDEAAKTMYLSSSAFSRWFKKQCGVNYGDFVTRVRLTHSVEDLIFTNKSMTDIALDNGFSNASVFTKVFRKHYGQTPTDYRKGHTSVQEVGNDLIARVKSSPEFLKIRSRTAVQKVRVVQADTDQGTVWEDCWNQGINAGDAADLLSARIQSQILTLKENLGLKYVRISNIFSSRLRLRKEHSVGPMNFDGIDGVMDFIISNGMHPFIDLCDREHVVFLAMNEFLYKEQAEGTFLTADELFQVLTDMFRHFVGRYGVREVSSWLIECWYDDRSRRVVGLDENYGVIFREICSRLKEAAPGIRVGGCGLELGISEQHFREIAADMVESGGIPDFITMYIYPYAGLRSQISDFDYTVEKLRLCRNILAQYHLEDLDIYVTEWNLSVSSRNYYNDSCAKASMLLRHVSSSAGCGRMFMYSVVSDLSSNYYDSSKLLFGAPGLMSKDGLYKPVYYALWFLRQLSGKLLACGPEHMITVSASGVYQILLFCPKALNYKYFLRKEYDIKPSDLEGMFEDNAQIVLNMEINHVPETDYYMKCYILDQTHGSLLDQWMSMGLPEGLNGKDIEYLKGVTQPGLIFRKISAAQGRLLLKETMELHQIKLIQIYPS</sequence>
<dbReference type="SUPFAM" id="SSF46689">
    <property type="entry name" value="Homeodomain-like"/>
    <property type="match status" value="2"/>
</dbReference>
<protein>
    <submittedName>
        <fullName evidence="8">Beta-xylosidase/AraC-like DNA-binding protein</fullName>
    </submittedName>
</protein>
<dbReference type="GO" id="GO:0003700">
    <property type="term" value="F:DNA-binding transcription factor activity"/>
    <property type="evidence" value="ECO:0007669"/>
    <property type="project" value="InterPro"/>
</dbReference>
<dbReference type="SMART" id="SM00342">
    <property type="entry name" value="HTH_ARAC"/>
    <property type="match status" value="1"/>
</dbReference>
<dbReference type="InterPro" id="IPR009057">
    <property type="entry name" value="Homeodomain-like_sf"/>
</dbReference>
<keyword evidence="6" id="KW-0326">Glycosidase</keyword>
<dbReference type="RefSeq" id="WP_183776285.1">
    <property type="nucleotide sequence ID" value="NZ_JACHFW010000018.1"/>
</dbReference>
<dbReference type="InterPro" id="IPR014710">
    <property type="entry name" value="RmlC-like_jellyroll"/>
</dbReference>
<dbReference type="InterPro" id="IPR018062">
    <property type="entry name" value="HTH_AraC-typ_CS"/>
</dbReference>
<dbReference type="Pfam" id="PF01229">
    <property type="entry name" value="Glyco_hydro_39"/>
    <property type="match status" value="1"/>
</dbReference>
<dbReference type="Pfam" id="PF12833">
    <property type="entry name" value="HTH_18"/>
    <property type="match status" value="1"/>
</dbReference>
<evidence type="ECO:0000256" key="3">
    <source>
        <dbReference type="ARBA" id="ARBA00023015"/>
    </source>
</evidence>
<dbReference type="Gene3D" id="2.60.40.1500">
    <property type="entry name" value="Glycosyl hydrolase domain, family 39"/>
    <property type="match status" value="1"/>
</dbReference>
<evidence type="ECO:0000313" key="9">
    <source>
        <dbReference type="Proteomes" id="UP000543642"/>
    </source>
</evidence>
<dbReference type="Gene3D" id="1.10.10.60">
    <property type="entry name" value="Homeodomain-like"/>
    <property type="match status" value="2"/>
</dbReference>
<evidence type="ECO:0000313" key="8">
    <source>
        <dbReference type="EMBL" id="MBB5266051.1"/>
    </source>
</evidence>
<keyword evidence="2" id="KW-0378">Hydrolase</keyword>
<dbReference type="AlphaFoldDB" id="A0A7W8M742"/>
<proteinExistence type="inferred from homology"/>
<dbReference type="InterPro" id="IPR049166">
    <property type="entry name" value="GH39_cat"/>
</dbReference>
<keyword evidence="9" id="KW-1185">Reference proteome</keyword>
<dbReference type="Proteomes" id="UP000543642">
    <property type="component" value="Unassembled WGS sequence"/>
</dbReference>
<feature type="domain" description="HTH araC/xylS-type" evidence="7">
    <location>
        <begin position="217"/>
        <end position="315"/>
    </location>
</feature>
<organism evidence="8 9">
    <name type="scientific">Catenibacillus scindens</name>
    <dbReference type="NCBI Taxonomy" id="673271"/>
    <lineage>
        <taxon>Bacteria</taxon>
        <taxon>Bacillati</taxon>
        <taxon>Bacillota</taxon>
        <taxon>Clostridia</taxon>
        <taxon>Lachnospirales</taxon>
        <taxon>Lachnospiraceae</taxon>
        <taxon>Catenibacillus</taxon>
    </lineage>
</organism>
<evidence type="ECO:0000256" key="4">
    <source>
        <dbReference type="ARBA" id="ARBA00023125"/>
    </source>
</evidence>
<dbReference type="InterPro" id="IPR018060">
    <property type="entry name" value="HTH_AraC"/>
</dbReference>
<name>A0A7W8M742_9FIRM</name>
<dbReference type="PRINTS" id="PR00032">
    <property type="entry name" value="HTHARAC"/>
</dbReference>
<evidence type="ECO:0000256" key="6">
    <source>
        <dbReference type="ARBA" id="ARBA00023295"/>
    </source>
</evidence>
<evidence type="ECO:0000256" key="2">
    <source>
        <dbReference type="ARBA" id="ARBA00022801"/>
    </source>
</evidence>
<comment type="similarity">
    <text evidence="1">Belongs to the glycosyl hydrolase 39 family.</text>
</comment>
<dbReference type="EMBL" id="JACHFW010000018">
    <property type="protein sequence ID" value="MBB5266051.1"/>
    <property type="molecule type" value="Genomic_DNA"/>
</dbReference>
<reference evidence="8 9" key="1">
    <citation type="submission" date="2020-08" db="EMBL/GenBank/DDBJ databases">
        <title>Genomic Encyclopedia of Type Strains, Phase IV (KMG-IV): sequencing the most valuable type-strain genomes for metagenomic binning, comparative biology and taxonomic classification.</title>
        <authorList>
            <person name="Goeker M."/>
        </authorList>
    </citation>
    <scope>NUCLEOTIDE SEQUENCE [LARGE SCALE GENOMIC DNA]</scope>
    <source>
        <strain evidence="8 9">DSM 106146</strain>
    </source>
</reference>
<dbReference type="PROSITE" id="PS00041">
    <property type="entry name" value="HTH_ARAC_FAMILY_1"/>
    <property type="match status" value="1"/>
</dbReference>